<keyword evidence="6" id="KW-1185">Reference proteome</keyword>
<dbReference type="SUPFAM" id="SSF52540">
    <property type="entry name" value="P-loop containing nucleoside triphosphate hydrolases"/>
    <property type="match status" value="1"/>
</dbReference>
<dbReference type="PROSITE" id="PS50043">
    <property type="entry name" value="HTH_LUXR_2"/>
    <property type="match status" value="1"/>
</dbReference>
<dbReference type="InterPro" id="IPR016032">
    <property type="entry name" value="Sig_transdc_resp-reg_C-effctor"/>
</dbReference>
<evidence type="ECO:0000313" key="6">
    <source>
        <dbReference type="Proteomes" id="UP001515943"/>
    </source>
</evidence>
<organism evidence="5 6">
    <name type="scientific">Lentzea indica</name>
    <dbReference type="NCBI Taxonomy" id="2604800"/>
    <lineage>
        <taxon>Bacteria</taxon>
        <taxon>Bacillati</taxon>
        <taxon>Actinomycetota</taxon>
        <taxon>Actinomycetes</taxon>
        <taxon>Pseudonocardiales</taxon>
        <taxon>Pseudonocardiaceae</taxon>
        <taxon>Lentzea</taxon>
    </lineage>
</organism>
<dbReference type="InterPro" id="IPR036388">
    <property type="entry name" value="WH-like_DNA-bd_sf"/>
</dbReference>
<dbReference type="PROSITE" id="PS00622">
    <property type="entry name" value="HTH_LUXR_1"/>
    <property type="match status" value="1"/>
</dbReference>
<keyword evidence="2" id="KW-0238">DNA-binding</keyword>
<proteinExistence type="predicted"/>
<dbReference type="InterPro" id="IPR041664">
    <property type="entry name" value="AAA_16"/>
</dbReference>
<dbReference type="PRINTS" id="PR00038">
    <property type="entry name" value="HTHLUXR"/>
</dbReference>
<dbReference type="InterPro" id="IPR027417">
    <property type="entry name" value="P-loop_NTPase"/>
</dbReference>
<comment type="caution">
    <text evidence="5">The sequence shown here is derived from an EMBL/GenBank/DDBJ whole genome shotgun (WGS) entry which is preliminary data.</text>
</comment>
<dbReference type="Proteomes" id="UP001515943">
    <property type="component" value="Unassembled WGS sequence"/>
</dbReference>
<sequence>MLRLGFGYRGATVTDLVGRKAECENLVRLAETSRDEGAHLVLVRGSKGIGKSSLLAAARRELGSDDVTVLCATGRALAAEYGTVRELFEPLGLTAGSALPVLETTGQPDDHYAVLCGLYRIAVNVMADRSLVIMLDDANACDVQTLRWIDFLLRRSAELPLVVVLAWQPGVVEQADLLFAEMADISPAMMIDLAPLSAPDVVTLIERAFGRGPDPLFAETCGRITGGNPLRLHTLLTLLCARKVPPDESGVEHAQELGRQMVTECLPDLLEEPGGHVHEVACAIAVLGPADARTVGRFLELPEPFVTSAVDALRRKEVLAAQELEFRHEDIAGAVLSALPPGRLAELRHRAATLLNDEGRPAEEVASQLTWLPELPEVWMCCALREAAAAAVRRGALELAERYLTRVLDQVPGHPATLLELADVLVMMGPAAALPRLTEVVDQMADIGEKVKILCRLGLMAVAATWSEAAFDRLAMILDEGENSRIDSELLLQVHAVLLTVGLGKQASTAQLLTRYRVPPRRVPNTASGRLISGVAAQAEMLAGESVQSTLDLARLGLVPGSVVHAGPALAAAAVLGLSGEPAEAMSALDRLITTSGVDGALDIHALALATRAGLLDHAGDLAEAHADAQTALEVVERAVTPVEVALPCATMASILLKQGDIAEAEEHLDRVGEPRFGWTYGPVMVMKAAVRRVRGDLTGALDLLLECGRQLTSAGIHNPVWAPWWLDAVCLLVRLDRREEAVELAEFGAERARRWDTLEARGLSLMASGMAATGTVAAELLGAAVTELSASSARPLHVRAVRLLGEVRLSDGDAKAAREHLRTAINMAIRLGDRAAAAEARELLVLAGGRMPKLGARPADALSGRERRVAELAAAGATNREIAEELFVTIRTVESHLSNVYRKLGVELRTDLLAALKNSLRTTRA</sequence>
<gene>
    <name evidence="5" type="ORF">FXN61_08695</name>
</gene>
<evidence type="ECO:0000313" key="5">
    <source>
        <dbReference type="EMBL" id="NKE56910.1"/>
    </source>
</evidence>
<dbReference type="Pfam" id="PF00196">
    <property type="entry name" value="GerE"/>
    <property type="match status" value="1"/>
</dbReference>
<dbReference type="EMBL" id="VSRL01000022">
    <property type="protein sequence ID" value="NKE56910.1"/>
    <property type="molecule type" value="Genomic_DNA"/>
</dbReference>
<dbReference type="PANTHER" id="PTHR44688:SF16">
    <property type="entry name" value="DNA-BINDING TRANSCRIPTIONAL ACTIVATOR DEVR_DOSR"/>
    <property type="match status" value="1"/>
</dbReference>
<evidence type="ECO:0000256" key="1">
    <source>
        <dbReference type="ARBA" id="ARBA00023015"/>
    </source>
</evidence>
<dbReference type="SUPFAM" id="SSF48452">
    <property type="entry name" value="TPR-like"/>
    <property type="match status" value="1"/>
</dbReference>
<dbReference type="InterPro" id="IPR011990">
    <property type="entry name" value="TPR-like_helical_dom_sf"/>
</dbReference>
<reference evidence="5 6" key="1">
    <citation type="submission" date="2019-08" db="EMBL/GenBank/DDBJ databases">
        <title>Lentzea from Indian Himalayas.</title>
        <authorList>
            <person name="Mandal S."/>
            <person name="Mallick Gupta A."/>
            <person name="Maiti P.K."/>
            <person name="Sarkar J."/>
            <person name="Mandal S."/>
        </authorList>
    </citation>
    <scope>NUCLEOTIDE SEQUENCE [LARGE SCALE GENOMIC DNA]</scope>
    <source>
        <strain evidence="5 6">PSKA42</strain>
    </source>
</reference>
<dbReference type="PANTHER" id="PTHR44688">
    <property type="entry name" value="DNA-BINDING TRANSCRIPTIONAL ACTIVATOR DEVR_DOSR"/>
    <property type="match status" value="1"/>
</dbReference>
<dbReference type="Gene3D" id="1.25.40.10">
    <property type="entry name" value="Tetratricopeptide repeat domain"/>
    <property type="match status" value="1"/>
</dbReference>
<dbReference type="InterPro" id="IPR000792">
    <property type="entry name" value="Tscrpt_reg_LuxR_C"/>
</dbReference>
<feature type="domain" description="HTH luxR-type" evidence="4">
    <location>
        <begin position="856"/>
        <end position="921"/>
    </location>
</feature>
<evidence type="ECO:0000259" key="4">
    <source>
        <dbReference type="PROSITE" id="PS50043"/>
    </source>
</evidence>
<accession>A0ABX1FDD0</accession>
<protein>
    <submittedName>
        <fullName evidence="5">AAA family ATPase</fullName>
    </submittedName>
</protein>
<evidence type="ECO:0000256" key="2">
    <source>
        <dbReference type="ARBA" id="ARBA00023125"/>
    </source>
</evidence>
<keyword evidence="1" id="KW-0805">Transcription regulation</keyword>
<dbReference type="CDD" id="cd06170">
    <property type="entry name" value="LuxR_C_like"/>
    <property type="match status" value="1"/>
</dbReference>
<keyword evidence="3" id="KW-0804">Transcription</keyword>
<dbReference type="SUPFAM" id="SSF46894">
    <property type="entry name" value="C-terminal effector domain of the bipartite response regulators"/>
    <property type="match status" value="1"/>
</dbReference>
<name>A0ABX1FDD0_9PSEU</name>
<evidence type="ECO:0000256" key="3">
    <source>
        <dbReference type="ARBA" id="ARBA00023163"/>
    </source>
</evidence>
<dbReference type="Gene3D" id="1.10.10.10">
    <property type="entry name" value="Winged helix-like DNA-binding domain superfamily/Winged helix DNA-binding domain"/>
    <property type="match status" value="1"/>
</dbReference>
<dbReference type="SMART" id="SM00421">
    <property type="entry name" value="HTH_LUXR"/>
    <property type="match status" value="1"/>
</dbReference>
<dbReference type="Pfam" id="PF13191">
    <property type="entry name" value="AAA_16"/>
    <property type="match status" value="1"/>
</dbReference>